<organism evidence="2 3">
    <name type="scientific">Candidatus Enterococcus avicola</name>
    <dbReference type="NCBI Taxonomy" id="2838561"/>
    <lineage>
        <taxon>Bacteria</taxon>
        <taxon>Bacillati</taxon>
        <taxon>Bacillota</taxon>
        <taxon>Bacilli</taxon>
        <taxon>Lactobacillales</taxon>
        <taxon>Enterococcaceae</taxon>
        <taxon>Enterococcus</taxon>
    </lineage>
</organism>
<dbReference type="PANTHER" id="PTHR30383">
    <property type="entry name" value="THIOESTERASE 1/PROTEASE 1/LYSOPHOSPHOLIPASE L1"/>
    <property type="match status" value="1"/>
</dbReference>
<dbReference type="EMBL" id="DXBN01000091">
    <property type="protein sequence ID" value="HIZ53056.1"/>
    <property type="molecule type" value="Genomic_DNA"/>
</dbReference>
<dbReference type="InterPro" id="IPR013830">
    <property type="entry name" value="SGNH_hydro"/>
</dbReference>
<evidence type="ECO:0000313" key="2">
    <source>
        <dbReference type="EMBL" id="HIZ53056.1"/>
    </source>
</evidence>
<evidence type="ECO:0000259" key="1">
    <source>
        <dbReference type="Pfam" id="PF13472"/>
    </source>
</evidence>
<feature type="domain" description="SGNH hydrolase-type esterase" evidence="1">
    <location>
        <begin position="55"/>
        <end position="270"/>
    </location>
</feature>
<dbReference type="AlphaFoldDB" id="A0A9D2F778"/>
<dbReference type="Pfam" id="PF13472">
    <property type="entry name" value="Lipase_GDSL_2"/>
    <property type="match status" value="1"/>
</dbReference>
<dbReference type="Gene3D" id="3.40.50.1110">
    <property type="entry name" value="SGNH hydrolase"/>
    <property type="match status" value="1"/>
</dbReference>
<comment type="caution">
    <text evidence="2">The sequence shown here is derived from an EMBL/GenBank/DDBJ whole genome shotgun (WGS) entry which is preliminary data.</text>
</comment>
<protein>
    <submittedName>
        <fullName evidence="2">SGNH/GDSL hydrolase family protein</fullName>
    </submittedName>
</protein>
<dbReference type="GO" id="GO:0004622">
    <property type="term" value="F:phosphatidylcholine lysophospholipase activity"/>
    <property type="evidence" value="ECO:0007669"/>
    <property type="project" value="TreeGrafter"/>
</dbReference>
<dbReference type="SUPFAM" id="SSF52266">
    <property type="entry name" value="SGNH hydrolase"/>
    <property type="match status" value="1"/>
</dbReference>
<sequence length="294" mass="33284">MNVNRLLKDLFFVSLLILVSLLFFNNLIPKASPRLENESNLATAVKSLPNIHLVAIGDSLTEGIGDETKKGGFVPLLANSIETKFPVGQIETENFGVAGNRSPQILKRIKGDKKIQKNLSTANIITLTVGGNDLMKVIQNNILGLSVETFKKPGEKYQKNLKELINEIRLYNTTAPIYVLGIYNPFYVYFPEITEMQEIVNNWNTLTEEVIEEEPQTHFVPINDLIYQGIFDSDELQGENSTDASTLNDLRNNALYEEDKFHPNYNGYQLISMAFLEKMTETSDDWLTEEKVNE</sequence>
<dbReference type="Proteomes" id="UP000824063">
    <property type="component" value="Unassembled WGS sequence"/>
</dbReference>
<name>A0A9D2F778_9ENTE</name>
<keyword evidence="2" id="KW-0378">Hydrolase</keyword>
<reference evidence="2" key="2">
    <citation type="submission" date="2021-04" db="EMBL/GenBank/DDBJ databases">
        <authorList>
            <person name="Gilroy R."/>
        </authorList>
    </citation>
    <scope>NUCLEOTIDE SEQUENCE</scope>
    <source>
        <strain evidence="2">CHK172-16539</strain>
    </source>
</reference>
<dbReference type="InterPro" id="IPR036514">
    <property type="entry name" value="SGNH_hydro_sf"/>
</dbReference>
<gene>
    <name evidence="2" type="ORF">IAA20_03825</name>
</gene>
<accession>A0A9D2F778</accession>
<dbReference type="PANTHER" id="PTHR30383:SF27">
    <property type="entry name" value="SPORE GERMINATION LIPASE LIPC"/>
    <property type="match status" value="1"/>
</dbReference>
<dbReference type="CDD" id="cd04506">
    <property type="entry name" value="SGNH_hydrolase_YpmR_like"/>
    <property type="match status" value="1"/>
</dbReference>
<evidence type="ECO:0000313" key="3">
    <source>
        <dbReference type="Proteomes" id="UP000824063"/>
    </source>
</evidence>
<dbReference type="InterPro" id="IPR051532">
    <property type="entry name" value="Ester_Hydrolysis_Enzymes"/>
</dbReference>
<proteinExistence type="predicted"/>
<reference evidence="2" key="1">
    <citation type="journal article" date="2021" name="PeerJ">
        <title>Extensive microbial diversity within the chicken gut microbiome revealed by metagenomics and culture.</title>
        <authorList>
            <person name="Gilroy R."/>
            <person name="Ravi A."/>
            <person name="Getino M."/>
            <person name="Pursley I."/>
            <person name="Horton D.L."/>
            <person name="Alikhan N.F."/>
            <person name="Baker D."/>
            <person name="Gharbi K."/>
            <person name="Hall N."/>
            <person name="Watson M."/>
            <person name="Adriaenssens E.M."/>
            <person name="Foster-Nyarko E."/>
            <person name="Jarju S."/>
            <person name="Secka A."/>
            <person name="Antonio M."/>
            <person name="Oren A."/>
            <person name="Chaudhuri R.R."/>
            <person name="La Ragione R."/>
            <person name="Hildebrand F."/>
            <person name="Pallen M.J."/>
        </authorList>
    </citation>
    <scope>NUCLEOTIDE SEQUENCE</scope>
    <source>
        <strain evidence="2">CHK172-16539</strain>
    </source>
</reference>